<proteinExistence type="predicted"/>
<evidence type="ECO:0000256" key="1">
    <source>
        <dbReference type="ARBA" id="ARBA00023015"/>
    </source>
</evidence>
<dbReference type="Gene3D" id="1.10.10.60">
    <property type="entry name" value="Homeodomain-like"/>
    <property type="match status" value="1"/>
</dbReference>
<dbReference type="PROSITE" id="PS50977">
    <property type="entry name" value="HTH_TETR_2"/>
    <property type="match status" value="1"/>
</dbReference>
<evidence type="ECO:0000256" key="2">
    <source>
        <dbReference type="ARBA" id="ARBA00023125"/>
    </source>
</evidence>
<keyword evidence="2 4" id="KW-0238">DNA-binding</keyword>
<dbReference type="InterPro" id="IPR039536">
    <property type="entry name" value="TetR_C_Proteobacteria"/>
</dbReference>
<dbReference type="PRINTS" id="PR00455">
    <property type="entry name" value="HTHTETR"/>
</dbReference>
<name>A0A5C5VMH6_9PLAN</name>
<dbReference type="Pfam" id="PF00440">
    <property type="entry name" value="TetR_N"/>
    <property type="match status" value="1"/>
</dbReference>
<dbReference type="PROSITE" id="PS01081">
    <property type="entry name" value="HTH_TETR_1"/>
    <property type="match status" value="1"/>
</dbReference>
<organism evidence="6 7">
    <name type="scientific">Thalassoglobus neptunius</name>
    <dbReference type="NCBI Taxonomy" id="1938619"/>
    <lineage>
        <taxon>Bacteria</taxon>
        <taxon>Pseudomonadati</taxon>
        <taxon>Planctomycetota</taxon>
        <taxon>Planctomycetia</taxon>
        <taxon>Planctomycetales</taxon>
        <taxon>Planctomycetaceae</taxon>
        <taxon>Thalassoglobus</taxon>
    </lineage>
</organism>
<reference evidence="6 7" key="1">
    <citation type="submission" date="2019-02" db="EMBL/GenBank/DDBJ databases">
        <title>Deep-cultivation of Planctomycetes and their phenomic and genomic characterization uncovers novel biology.</title>
        <authorList>
            <person name="Wiegand S."/>
            <person name="Jogler M."/>
            <person name="Boedeker C."/>
            <person name="Pinto D."/>
            <person name="Vollmers J."/>
            <person name="Rivas-Marin E."/>
            <person name="Kohn T."/>
            <person name="Peeters S.H."/>
            <person name="Heuer A."/>
            <person name="Rast P."/>
            <person name="Oberbeckmann S."/>
            <person name="Bunk B."/>
            <person name="Jeske O."/>
            <person name="Meyerdierks A."/>
            <person name="Storesund J.E."/>
            <person name="Kallscheuer N."/>
            <person name="Luecker S."/>
            <person name="Lage O.M."/>
            <person name="Pohl T."/>
            <person name="Merkel B.J."/>
            <person name="Hornburger P."/>
            <person name="Mueller R.-W."/>
            <person name="Bruemmer F."/>
            <person name="Labrenz M."/>
            <person name="Spormann A.M."/>
            <person name="Op Den Camp H."/>
            <person name="Overmann J."/>
            <person name="Amann R."/>
            <person name="Jetten M.S.M."/>
            <person name="Mascher T."/>
            <person name="Medema M.H."/>
            <person name="Devos D.P."/>
            <person name="Kaster A.-K."/>
            <person name="Ovreas L."/>
            <person name="Rohde M."/>
            <person name="Galperin M.Y."/>
            <person name="Jogler C."/>
        </authorList>
    </citation>
    <scope>NUCLEOTIDE SEQUENCE [LARGE SCALE GENOMIC DNA]</scope>
    <source>
        <strain evidence="6 7">KOR42</strain>
    </source>
</reference>
<dbReference type="GO" id="GO:0003700">
    <property type="term" value="F:DNA-binding transcription factor activity"/>
    <property type="evidence" value="ECO:0007669"/>
    <property type="project" value="TreeGrafter"/>
</dbReference>
<feature type="domain" description="HTH tetR-type" evidence="5">
    <location>
        <begin position="21"/>
        <end position="81"/>
    </location>
</feature>
<dbReference type="InterPro" id="IPR023772">
    <property type="entry name" value="DNA-bd_HTH_TetR-type_CS"/>
</dbReference>
<dbReference type="SUPFAM" id="SSF48498">
    <property type="entry name" value="Tetracyclin repressor-like, C-terminal domain"/>
    <property type="match status" value="1"/>
</dbReference>
<gene>
    <name evidence="6" type="primary">mtrR</name>
    <name evidence="6" type="ORF">KOR42_51140</name>
</gene>
<dbReference type="InterPro" id="IPR009057">
    <property type="entry name" value="Homeodomain-like_sf"/>
</dbReference>
<keyword evidence="7" id="KW-1185">Reference proteome</keyword>
<dbReference type="Proteomes" id="UP000317243">
    <property type="component" value="Unassembled WGS sequence"/>
</dbReference>
<feature type="DNA-binding region" description="H-T-H motif" evidence="4">
    <location>
        <begin position="44"/>
        <end position="63"/>
    </location>
</feature>
<dbReference type="AlphaFoldDB" id="A0A5C5VMH6"/>
<accession>A0A5C5VMH6</accession>
<keyword evidence="1" id="KW-0805">Transcription regulation</keyword>
<evidence type="ECO:0000256" key="3">
    <source>
        <dbReference type="ARBA" id="ARBA00023163"/>
    </source>
</evidence>
<dbReference type="EMBL" id="SIHI01000064">
    <property type="protein sequence ID" value="TWT39856.1"/>
    <property type="molecule type" value="Genomic_DNA"/>
</dbReference>
<evidence type="ECO:0000259" key="5">
    <source>
        <dbReference type="PROSITE" id="PS50977"/>
    </source>
</evidence>
<dbReference type="PANTHER" id="PTHR30055:SF146">
    <property type="entry name" value="HTH-TYPE TRANSCRIPTIONAL DUAL REGULATOR CECR"/>
    <property type="match status" value="1"/>
</dbReference>
<comment type="caution">
    <text evidence="6">The sequence shown here is derived from an EMBL/GenBank/DDBJ whole genome shotgun (WGS) entry which is preliminary data.</text>
</comment>
<dbReference type="InterPro" id="IPR050109">
    <property type="entry name" value="HTH-type_TetR-like_transc_reg"/>
</dbReference>
<evidence type="ECO:0000313" key="6">
    <source>
        <dbReference type="EMBL" id="TWT39856.1"/>
    </source>
</evidence>
<dbReference type="SUPFAM" id="SSF46689">
    <property type="entry name" value="Homeodomain-like"/>
    <property type="match status" value="1"/>
</dbReference>
<dbReference type="InterPro" id="IPR001647">
    <property type="entry name" value="HTH_TetR"/>
</dbReference>
<dbReference type="OrthoDB" id="9809994at2"/>
<evidence type="ECO:0000313" key="7">
    <source>
        <dbReference type="Proteomes" id="UP000317243"/>
    </source>
</evidence>
<dbReference type="Pfam" id="PF14246">
    <property type="entry name" value="TetR_C_7"/>
    <property type="match status" value="1"/>
</dbReference>
<dbReference type="PANTHER" id="PTHR30055">
    <property type="entry name" value="HTH-TYPE TRANSCRIPTIONAL REGULATOR RUTR"/>
    <property type="match status" value="1"/>
</dbReference>
<keyword evidence="3" id="KW-0804">Transcription</keyword>
<dbReference type="FunFam" id="1.10.10.60:FF:000141">
    <property type="entry name" value="TetR family transcriptional regulator"/>
    <property type="match status" value="1"/>
</dbReference>
<sequence>MSRKSKTQSAVSESKPQKLTDRKRASIVQAAVKAFQKYGYFSASMNGIADAASVSKRTLYNHFDNKEALFEAIIEELKVRVEQLPACEFDDSRDLAEQLTELAHSEIDFFTSEDVQALARAGLSRVLGEPDAGQQVDQRFFIRRVTAWMSEAQASGCLLEADAEFAAMQFVGLLRTFAFWPTIVHGDPPPSRRKRNQIVAHTVEMFLSRYGVDENFQQS</sequence>
<evidence type="ECO:0000256" key="4">
    <source>
        <dbReference type="PROSITE-ProRule" id="PRU00335"/>
    </source>
</evidence>
<dbReference type="InterPro" id="IPR036271">
    <property type="entry name" value="Tet_transcr_reg_TetR-rel_C_sf"/>
</dbReference>
<dbReference type="Gene3D" id="1.10.357.10">
    <property type="entry name" value="Tetracycline Repressor, domain 2"/>
    <property type="match status" value="1"/>
</dbReference>
<dbReference type="GO" id="GO:0000976">
    <property type="term" value="F:transcription cis-regulatory region binding"/>
    <property type="evidence" value="ECO:0007669"/>
    <property type="project" value="TreeGrafter"/>
</dbReference>
<protein>
    <submittedName>
        <fullName evidence="6">HTH-type transcriptional regulator MtrR</fullName>
    </submittedName>
</protein>